<dbReference type="KEGG" id="mis:MICPUN_103508"/>
<dbReference type="OMA" id="HWECVVE"/>
<dbReference type="Gene3D" id="2.60.40.790">
    <property type="match status" value="1"/>
</dbReference>
<dbReference type="EMBL" id="CP001577">
    <property type="protein sequence ID" value="ACO70502.1"/>
    <property type="molecule type" value="Genomic_DNA"/>
</dbReference>
<evidence type="ECO:0000313" key="6">
    <source>
        <dbReference type="Proteomes" id="UP000002009"/>
    </source>
</evidence>
<dbReference type="Proteomes" id="UP000002009">
    <property type="component" value="Chromosome 12"/>
</dbReference>
<keyword evidence="6" id="KW-1185">Reference proteome</keyword>
<proteinExistence type="predicted"/>
<dbReference type="SUPFAM" id="SSF49764">
    <property type="entry name" value="HSP20-like chaperones"/>
    <property type="match status" value="1"/>
</dbReference>
<dbReference type="GO" id="GO:0051082">
    <property type="term" value="F:unfolded protein binding"/>
    <property type="evidence" value="ECO:0007669"/>
    <property type="project" value="TreeGrafter"/>
</dbReference>
<evidence type="ECO:0000256" key="1">
    <source>
        <dbReference type="ARBA" id="ARBA00004496"/>
    </source>
</evidence>
<dbReference type="GO" id="GO:0006457">
    <property type="term" value="P:protein folding"/>
    <property type="evidence" value="ECO:0007669"/>
    <property type="project" value="TreeGrafter"/>
</dbReference>
<feature type="domain" description="CS" evidence="4">
    <location>
        <begin position="177"/>
        <end position="278"/>
    </location>
</feature>
<dbReference type="OrthoDB" id="416217at2759"/>
<reference evidence="5 6" key="1">
    <citation type="journal article" date="2009" name="Science">
        <title>Green evolution and dynamic adaptations revealed by genomes of the marine picoeukaryotes Micromonas.</title>
        <authorList>
            <person name="Worden A.Z."/>
            <person name="Lee J.H."/>
            <person name="Mock T."/>
            <person name="Rouze P."/>
            <person name="Simmons M.P."/>
            <person name="Aerts A.L."/>
            <person name="Allen A.E."/>
            <person name="Cuvelier M.L."/>
            <person name="Derelle E."/>
            <person name="Everett M.V."/>
            <person name="Foulon E."/>
            <person name="Grimwood J."/>
            <person name="Gundlach H."/>
            <person name="Henrissat B."/>
            <person name="Napoli C."/>
            <person name="McDonald S.M."/>
            <person name="Parker M.S."/>
            <person name="Rombauts S."/>
            <person name="Salamov A."/>
            <person name="Von Dassow P."/>
            <person name="Badger J.H."/>
            <person name="Coutinho P.M."/>
            <person name="Demir E."/>
            <person name="Dubchak I."/>
            <person name="Gentemann C."/>
            <person name="Eikrem W."/>
            <person name="Gready J.E."/>
            <person name="John U."/>
            <person name="Lanier W."/>
            <person name="Lindquist E.A."/>
            <person name="Lucas S."/>
            <person name="Mayer K.F."/>
            <person name="Moreau H."/>
            <person name="Not F."/>
            <person name="Otillar R."/>
            <person name="Panaud O."/>
            <person name="Pangilinan J."/>
            <person name="Paulsen I."/>
            <person name="Piegu B."/>
            <person name="Poliakov A."/>
            <person name="Robbens S."/>
            <person name="Schmutz J."/>
            <person name="Toulza E."/>
            <person name="Wyss T."/>
            <person name="Zelensky A."/>
            <person name="Zhou K."/>
            <person name="Armbrust E.V."/>
            <person name="Bhattacharya D."/>
            <person name="Goodenough U.W."/>
            <person name="Van de Peer Y."/>
            <person name="Grigoriev I.V."/>
        </authorList>
    </citation>
    <scope>NUCLEOTIDE SEQUENCE [LARGE SCALE GENOMIC DNA]</scope>
    <source>
        <strain evidence="6">RCC299 / NOUM17</strain>
    </source>
</reference>
<dbReference type="Pfam" id="PF04969">
    <property type="entry name" value="CS"/>
    <property type="match status" value="1"/>
</dbReference>
<dbReference type="InterPro" id="IPR008978">
    <property type="entry name" value="HSP20-like_chaperone"/>
</dbReference>
<dbReference type="PROSITE" id="PS51203">
    <property type="entry name" value="CS"/>
    <property type="match status" value="1"/>
</dbReference>
<organism evidence="5 6">
    <name type="scientific">Micromonas commoda (strain RCC299 / NOUM17 / CCMP2709)</name>
    <name type="common">Picoplanktonic green alga</name>
    <dbReference type="NCBI Taxonomy" id="296587"/>
    <lineage>
        <taxon>Eukaryota</taxon>
        <taxon>Viridiplantae</taxon>
        <taxon>Chlorophyta</taxon>
        <taxon>Mamiellophyceae</taxon>
        <taxon>Mamiellales</taxon>
        <taxon>Mamiellaceae</taxon>
        <taxon>Micromonas</taxon>
    </lineage>
</organism>
<feature type="region of interest" description="Disordered" evidence="3">
    <location>
        <begin position="38"/>
        <end position="59"/>
    </location>
</feature>
<dbReference type="PANTHER" id="PTHR12356:SF3">
    <property type="entry name" value="NUCLEAR MIGRATION PROTEIN NUDC"/>
    <property type="match status" value="1"/>
</dbReference>
<dbReference type="GO" id="GO:0005737">
    <property type="term" value="C:cytoplasm"/>
    <property type="evidence" value="ECO:0007669"/>
    <property type="project" value="UniProtKB-SubCell"/>
</dbReference>
<keyword evidence="2" id="KW-0963">Cytoplasm</keyword>
<evidence type="ECO:0000256" key="2">
    <source>
        <dbReference type="ARBA" id="ARBA00022490"/>
    </source>
</evidence>
<evidence type="ECO:0000313" key="5">
    <source>
        <dbReference type="EMBL" id="ACO70502.1"/>
    </source>
</evidence>
<dbReference type="PANTHER" id="PTHR12356">
    <property type="entry name" value="NUCLEAR MOVEMENT PROTEIN NUDC"/>
    <property type="match status" value="1"/>
</dbReference>
<evidence type="ECO:0000256" key="3">
    <source>
        <dbReference type="SAM" id="MobiDB-lite"/>
    </source>
</evidence>
<comment type="subcellular location">
    <subcellularLocation>
        <location evidence="1">Cytoplasm</location>
    </subcellularLocation>
</comment>
<dbReference type="RefSeq" id="XP_002509244.1">
    <property type="nucleotide sequence ID" value="XM_002509198.1"/>
</dbReference>
<name>C1FIZ5_MICCC</name>
<evidence type="ECO:0000259" key="4">
    <source>
        <dbReference type="PROSITE" id="PS51203"/>
    </source>
</evidence>
<protein>
    <recommendedName>
        <fullName evidence="4">CS domain-containing protein</fullName>
    </recommendedName>
</protein>
<dbReference type="InterPro" id="IPR037898">
    <property type="entry name" value="NudC_fam"/>
</dbReference>
<dbReference type="InterPro" id="IPR007052">
    <property type="entry name" value="CS_dom"/>
</dbReference>
<dbReference type="CDD" id="cd06467">
    <property type="entry name" value="p23_NUDC_like"/>
    <property type="match status" value="1"/>
</dbReference>
<accession>C1FIZ5</accession>
<dbReference type="eggNOG" id="KOG2265">
    <property type="taxonomic scope" value="Eukaryota"/>
</dbReference>
<dbReference type="AlphaFoldDB" id="C1FIZ5"/>
<dbReference type="GeneID" id="8247894"/>
<gene>
    <name evidence="5" type="ORF">MICPUN_103508</name>
</gene>
<dbReference type="InParanoid" id="C1FIZ5"/>
<sequence length="323" mass="35287">MSAEGSSSGSTTRNIVLGVAVGAAAYYAYRSYCMKPIPSSAEPGEPEATKERSLSEEGTAQFGDEIDGLRSVAQEVFEQAQRKVVLVPNDKENGETTRAKEIEAVSLAEELESVLREQQMNGGDDAKNDQTFGQSPEEMFEMQRKATIEMARLQAGGNVGQDGKGGMKNLTADECGGTTQRYTWKQTEEEIVVEFPIDRAVRAKQIAVSFKAKHLSVKVKPGAPGEEERVILEGATLRDIKPDDCVWEIDDEDGSKKVVVTVVKRHATLAMHHWECVVEGDEKIDTSRFGPAVVGINGNDPQALKRMLEEHGHMNPKPVPLEG</sequence>
<dbReference type="STRING" id="296587.C1FIZ5"/>